<sequence length="94" mass="11208">MPKLIIYRFLQFFFYSYDLQERLHLHVIKGKKGYQRAAKIWIENGIEAFEQGDLTSSEMSTALEVITEFLPQILEQIERFKNGEKVDILNIRRI</sequence>
<reference evidence="1 2" key="1">
    <citation type="submission" date="2022-06" db="EMBL/GenBank/DDBJ databases">
        <title>Runella sp. S5 genome sequencing.</title>
        <authorList>
            <person name="Park S."/>
        </authorList>
    </citation>
    <scope>NUCLEOTIDE SEQUENCE [LARGE SCALE GENOMIC DNA]</scope>
    <source>
        <strain evidence="1 2">S5</strain>
    </source>
</reference>
<name>A0ABT1FX77_9BACT</name>
<dbReference type="Proteomes" id="UP001204772">
    <property type="component" value="Unassembled WGS sequence"/>
</dbReference>
<protein>
    <submittedName>
        <fullName evidence="1">DUF4160 domain-containing protein</fullName>
    </submittedName>
</protein>
<comment type="caution">
    <text evidence="1">The sequence shown here is derived from an EMBL/GenBank/DDBJ whole genome shotgun (WGS) entry which is preliminary data.</text>
</comment>
<organism evidence="1 2">
    <name type="scientific">Runella salmonicolor</name>
    <dbReference type="NCBI Taxonomy" id="2950278"/>
    <lineage>
        <taxon>Bacteria</taxon>
        <taxon>Pseudomonadati</taxon>
        <taxon>Bacteroidota</taxon>
        <taxon>Cytophagia</taxon>
        <taxon>Cytophagales</taxon>
        <taxon>Spirosomataceae</taxon>
        <taxon>Runella</taxon>
    </lineage>
</organism>
<dbReference type="RefSeq" id="WP_253531714.1">
    <property type="nucleotide sequence ID" value="NZ_JAMZEL010000012.1"/>
</dbReference>
<evidence type="ECO:0000313" key="1">
    <source>
        <dbReference type="EMBL" id="MCP1385333.1"/>
    </source>
</evidence>
<evidence type="ECO:0000313" key="2">
    <source>
        <dbReference type="Proteomes" id="UP001204772"/>
    </source>
</evidence>
<proteinExistence type="predicted"/>
<dbReference type="InterPro" id="IPR025427">
    <property type="entry name" value="DUF4160"/>
</dbReference>
<dbReference type="Pfam" id="PF13711">
    <property type="entry name" value="DUF4160"/>
    <property type="match status" value="1"/>
</dbReference>
<keyword evidence="2" id="KW-1185">Reference proteome</keyword>
<accession>A0ABT1FX77</accession>
<gene>
    <name evidence="1" type="ORF">NCI00_23040</name>
</gene>
<dbReference type="EMBL" id="JAMZEL010000012">
    <property type="protein sequence ID" value="MCP1385333.1"/>
    <property type="molecule type" value="Genomic_DNA"/>
</dbReference>